<reference evidence="2" key="1">
    <citation type="submission" date="2013-07" db="EMBL/GenBank/DDBJ databases">
        <title>The genome of Eucalyptus grandis.</title>
        <authorList>
            <person name="Schmutz J."/>
            <person name="Hayes R."/>
            <person name="Myburg A."/>
            <person name="Tuskan G."/>
            <person name="Grattapaglia D."/>
            <person name="Rokhsar D.S."/>
        </authorList>
    </citation>
    <scope>NUCLEOTIDE SEQUENCE</scope>
    <source>
        <tissue evidence="2">Leaf extractions</tissue>
    </source>
</reference>
<gene>
    <name evidence="2" type="ORF">EUGRSUZ_J01232</name>
</gene>
<dbReference type="InterPro" id="IPR006740">
    <property type="entry name" value="DUF604"/>
</dbReference>
<proteinExistence type="predicted"/>
<dbReference type="FunFam" id="3.90.550.50:FF:000006">
    <property type="entry name" value="Fringe-related protein-like"/>
    <property type="match status" value="1"/>
</dbReference>
<dbReference type="Gene3D" id="3.90.550.50">
    <property type="match status" value="1"/>
</dbReference>
<dbReference type="PANTHER" id="PTHR10811">
    <property type="entry name" value="FRINGE-RELATED"/>
    <property type="match status" value="1"/>
</dbReference>
<dbReference type="STRING" id="71139.A0A059ADP7"/>
<dbReference type="InParanoid" id="A0A059ADP7"/>
<evidence type="ECO:0000256" key="1">
    <source>
        <dbReference type="SAM" id="MobiDB-lite"/>
    </source>
</evidence>
<dbReference type="EMBL" id="KK198762">
    <property type="protein sequence ID" value="KCW51781.1"/>
    <property type="molecule type" value="Genomic_DNA"/>
</dbReference>
<organism evidence="2">
    <name type="scientific">Eucalyptus grandis</name>
    <name type="common">Flooded gum</name>
    <dbReference type="NCBI Taxonomy" id="71139"/>
    <lineage>
        <taxon>Eukaryota</taxon>
        <taxon>Viridiplantae</taxon>
        <taxon>Streptophyta</taxon>
        <taxon>Embryophyta</taxon>
        <taxon>Tracheophyta</taxon>
        <taxon>Spermatophyta</taxon>
        <taxon>Magnoliopsida</taxon>
        <taxon>eudicotyledons</taxon>
        <taxon>Gunneridae</taxon>
        <taxon>Pentapetalae</taxon>
        <taxon>rosids</taxon>
        <taxon>malvids</taxon>
        <taxon>Myrtales</taxon>
        <taxon>Myrtaceae</taxon>
        <taxon>Myrtoideae</taxon>
        <taxon>Eucalypteae</taxon>
        <taxon>Eucalyptus</taxon>
    </lineage>
</organism>
<feature type="region of interest" description="Disordered" evidence="1">
    <location>
        <begin position="1"/>
        <end position="20"/>
    </location>
</feature>
<dbReference type="KEGG" id="egr:104421911"/>
<dbReference type="Pfam" id="PF04646">
    <property type="entry name" value="DUF604"/>
    <property type="match status" value="1"/>
</dbReference>
<dbReference type="Gramene" id="KCW51781">
    <property type="protein sequence ID" value="KCW51781"/>
    <property type="gene ID" value="EUGRSUZ_J01232"/>
</dbReference>
<dbReference type="AlphaFoldDB" id="A0A059ADP7"/>
<protein>
    <submittedName>
        <fullName evidence="2">Uncharacterized protein</fullName>
    </submittedName>
</protein>
<evidence type="ECO:0000313" key="2">
    <source>
        <dbReference type="EMBL" id="KCW51781.1"/>
    </source>
</evidence>
<dbReference type="eggNOG" id="KOG2246">
    <property type="taxonomic scope" value="Eukaryota"/>
</dbReference>
<accession>A0A059ADP7</accession>
<dbReference type="OMA" id="VTISHIQ"/>
<dbReference type="GO" id="GO:0008375">
    <property type="term" value="F:acetylglucosaminyltransferase activity"/>
    <property type="evidence" value="ECO:0000318"/>
    <property type="project" value="GO_Central"/>
</dbReference>
<dbReference type="OrthoDB" id="421979at2759"/>
<name>A0A059ADP7_EUCGR</name>
<sequence length="501" mass="56717">MSRAQMDPSHGPLKPSDSKSLFIPEGPRKVLALCWRITLLSCLAGSISLVLYSAFTTRETHWLRLPEGPRLRARVRGPNGTGPTNISHILFGIGGSLRAWRDRSRYSSLWWDPNSTRGFVWLDKEPEENFSRPGGSIPYRVSEDATRFKSSSSKSAPRIARIVLESFRLELPDVRWFVMGDDDTVFFPQNLVTVLAKYDHRQMWYIGGNSESVEQDLMHGYGVAFGGGGFAISYPLAAELVDMLDGCLDRYSHFYGSDERVCACVQEVGVPLTIERGFHQIDIRGDAYGILAAHPVAPLVSLHHVDDVDPILPHQTQIDALKALMEPYRIDPARILQQSFCYDPKRKWSVSISWGYTIQIYPSLVTADVLEMPFQMFKTWRSWADGPFAFNTRSVSPDPCSQPVIYFVDRVWEVGRTGSLTTYERSDLKGGRGCKRADYARVLAVQSIAVSSMKMGPDYWNKAPHRQCCEIMDRGSIKSRSMRIRVRKCRAHEMKASPFHH</sequence>